<reference evidence="8 9" key="1">
    <citation type="submission" date="2024-06" db="EMBL/GenBank/DDBJ databases">
        <authorList>
            <person name="Kraege A."/>
            <person name="Thomma B."/>
        </authorList>
    </citation>
    <scope>NUCLEOTIDE SEQUENCE [LARGE SCALE GENOMIC DNA]</scope>
</reference>
<dbReference type="Pfam" id="PF23452">
    <property type="entry name" value="HPAT"/>
    <property type="match status" value="1"/>
</dbReference>
<evidence type="ECO:0000256" key="3">
    <source>
        <dbReference type="ARBA" id="ARBA00022679"/>
    </source>
</evidence>
<evidence type="ECO:0000313" key="9">
    <source>
        <dbReference type="Proteomes" id="UP001497392"/>
    </source>
</evidence>
<evidence type="ECO:0000256" key="4">
    <source>
        <dbReference type="ARBA" id="ARBA00022692"/>
    </source>
</evidence>
<dbReference type="PANTHER" id="PTHR31485:SF7">
    <property type="entry name" value="PEPTIDYL SERINE ALPHA-GALACTOSYLTRANSFERASE"/>
    <property type="match status" value="1"/>
</dbReference>
<dbReference type="Proteomes" id="UP001497392">
    <property type="component" value="Unassembled WGS sequence"/>
</dbReference>
<dbReference type="PANTHER" id="PTHR31485">
    <property type="entry name" value="PEPTIDYL SERINE ALPHA-GALACTOSYLTRANSFERASE"/>
    <property type="match status" value="1"/>
</dbReference>
<accession>A0ABP1G6A5</accession>
<keyword evidence="3" id="KW-0808">Transferase</keyword>
<dbReference type="InterPro" id="IPR044845">
    <property type="entry name" value="HPAT/SRGT1-like"/>
</dbReference>
<organism evidence="8 9">
    <name type="scientific">Coccomyxa viridis</name>
    <dbReference type="NCBI Taxonomy" id="1274662"/>
    <lineage>
        <taxon>Eukaryota</taxon>
        <taxon>Viridiplantae</taxon>
        <taxon>Chlorophyta</taxon>
        <taxon>core chlorophytes</taxon>
        <taxon>Trebouxiophyceae</taxon>
        <taxon>Trebouxiophyceae incertae sedis</taxon>
        <taxon>Coccomyxaceae</taxon>
        <taxon>Coccomyxa</taxon>
    </lineage>
</organism>
<keyword evidence="5" id="KW-1133">Transmembrane helix</keyword>
<evidence type="ECO:0000256" key="6">
    <source>
        <dbReference type="ARBA" id="ARBA00023136"/>
    </source>
</evidence>
<dbReference type="EMBL" id="CAXHTA020000016">
    <property type="protein sequence ID" value="CAL5226830.1"/>
    <property type="molecule type" value="Genomic_DNA"/>
</dbReference>
<feature type="domain" description="Hydroxyproline O-arabinosyltransferase-like" evidence="7">
    <location>
        <begin position="41"/>
        <end position="260"/>
    </location>
</feature>
<evidence type="ECO:0000313" key="8">
    <source>
        <dbReference type="EMBL" id="CAL5226830.1"/>
    </source>
</evidence>
<keyword evidence="2" id="KW-0328">Glycosyltransferase</keyword>
<keyword evidence="6" id="KW-0472">Membrane</keyword>
<keyword evidence="4" id="KW-0812">Transmembrane</keyword>
<keyword evidence="9" id="KW-1185">Reference proteome</keyword>
<evidence type="ECO:0000259" key="7">
    <source>
        <dbReference type="Pfam" id="PF23452"/>
    </source>
</evidence>
<dbReference type="InterPro" id="IPR056508">
    <property type="entry name" value="HPAT-like"/>
</dbReference>
<sequence>MTGCSRAADWQALGLYHSFLRSGQPGRFVRIAACLPGEGAPTDLVPTWKTEGIVDVGGIVYPLFNKPWALHMYMKRARVTEDFILVLDSDMLIRRPMLPAAFGVSEIQAASENMWYLDDLNAVLVPEMMPDLPTKADNECNPGPGRQADEVGEFYFMHRKQWEMVASQWYQHTLPVMQNMLHRPQLWQKRNLTRTTAWYGEMYAYGLATAEAGVNHLGSSSTVFHMRYYHPHGNPHLMHYAWSARVSSLPWEWDKHKYQAFQAEACPQMPWSSNQGLFPHPPLPSELTSKGGDLIKDLLNIEVVATLNHAFCSLHHSLDRCSNATYAHTQCAKVEQSMEELSHAWRKLQEQPGGIDCIDMLPEGECRKDRCELKRMKYSAIKSYCRRTCDYCEEV</sequence>
<gene>
    <name evidence="8" type="primary">g9694</name>
    <name evidence="8" type="ORF">VP750_LOCUS8736</name>
</gene>
<comment type="subcellular location">
    <subcellularLocation>
        <location evidence="1">Membrane</location>
        <topology evidence="1">Single-pass membrane protein</topology>
    </subcellularLocation>
</comment>
<proteinExistence type="predicted"/>
<evidence type="ECO:0000256" key="1">
    <source>
        <dbReference type="ARBA" id="ARBA00004167"/>
    </source>
</evidence>
<protein>
    <submittedName>
        <fullName evidence="8">G9694 protein</fullName>
    </submittedName>
</protein>
<evidence type="ECO:0000256" key="2">
    <source>
        <dbReference type="ARBA" id="ARBA00022676"/>
    </source>
</evidence>
<comment type="caution">
    <text evidence="8">The sequence shown here is derived from an EMBL/GenBank/DDBJ whole genome shotgun (WGS) entry which is preliminary data.</text>
</comment>
<name>A0ABP1G6A5_9CHLO</name>
<evidence type="ECO:0000256" key="5">
    <source>
        <dbReference type="ARBA" id="ARBA00022989"/>
    </source>
</evidence>